<name>A0AA39K5X9_ARMTA</name>
<sequence length="566" mass="61923">MSLYDGDHMNPEDHEAHYSVVTLESTLLLYAYELERTQQRAPTLPNSAQAHRSPPSQRTTTSSHSKTWKGKMTAGAKKLGLPFGKKTPADTVSLQTTTETVPESSYMYEKPEGSTLMSLEEESSPTEAMKYASQVQHQEQLKESGYDQMPGAMWEATAMAQIVQTMEAPGQQMSTVSSPGESPSWQEAARQWKASQGIRRGIPQSQESKALGPRPAPPAGYPGTQQTGLDESTESTLHDVIRCRSLAQIDTFQTLQSNLTPESSNNGQKRNTSEPGQMPSGNPQLHESHQLSPHPPSGEPSTRSPRKKTLSLSHFPDPQGPRPPTILMTKTHGESRQIQRSSSNTPMLTPRHGSEGSYLQTPMMRTRSSGGSQEPNPLPELPTQASQIGLTAGAGSADDYGTWPKPDITKLGPTQSSNPSLPPNQPSTLNPPSYPRESYSGGSMTGQTSETSSKVIEDTSHMSGTGTRYGSTEIPTSYDMNPFSTQPTISTDWTHGLEPGYKSTGSPMRENTKTIPPSTKGTTSSFKGPAPIPTDEELYRMNWDQFWWYMHAKLPYETYWSTSPQG</sequence>
<organism evidence="2 3">
    <name type="scientific">Armillaria tabescens</name>
    <name type="common">Ringless honey mushroom</name>
    <name type="synonym">Agaricus tabescens</name>
    <dbReference type="NCBI Taxonomy" id="1929756"/>
    <lineage>
        <taxon>Eukaryota</taxon>
        <taxon>Fungi</taxon>
        <taxon>Dikarya</taxon>
        <taxon>Basidiomycota</taxon>
        <taxon>Agaricomycotina</taxon>
        <taxon>Agaricomycetes</taxon>
        <taxon>Agaricomycetidae</taxon>
        <taxon>Agaricales</taxon>
        <taxon>Marasmiineae</taxon>
        <taxon>Physalacriaceae</taxon>
        <taxon>Desarmillaria</taxon>
    </lineage>
</organism>
<feature type="compositionally biased region" description="Polar residues" evidence="1">
    <location>
        <begin position="256"/>
        <end position="285"/>
    </location>
</feature>
<feature type="region of interest" description="Disordered" evidence="1">
    <location>
        <begin position="39"/>
        <end position="104"/>
    </location>
</feature>
<reference evidence="2" key="1">
    <citation type="submission" date="2023-06" db="EMBL/GenBank/DDBJ databases">
        <authorList>
            <consortium name="Lawrence Berkeley National Laboratory"/>
            <person name="Ahrendt S."/>
            <person name="Sahu N."/>
            <person name="Indic B."/>
            <person name="Wong-Bajracharya J."/>
            <person name="Merenyi Z."/>
            <person name="Ke H.-M."/>
            <person name="Monk M."/>
            <person name="Kocsube S."/>
            <person name="Drula E."/>
            <person name="Lipzen A."/>
            <person name="Balint B."/>
            <person name="Henrissat B."/>
            <person name="Andreopoulos B."/>
            <person name="Martin F.M."/>
            <person name="Harder C.B."/>
            <person name="Rigling D."/>
            <person name="Ford K.L."/>
            <person name="Foster G.D."/>
            <person name="Pangilinan J."/>
            <person name="Papanicolaou A."/>
            <person name="Barry K."/>
            <person name="LaButti K."/>
            <person name="Viragh M."/>
            <person name="Koriabine M."/>
            <person name="Yan M."/>
            <person name="Riley R."/>
            <person name="Champramary S."/>
            <person name="Plett K.L."/>
            <person name="Tsai I.J."/>
            <person name="Slot J."/>
            <person name="Sipos G."/>
            <person name="Plett J."/>
            <person name="Nagy L.G."/>
            <person name="Grigoriev I.V."/>
        </authorList>
    </citation>
    <scope>NUCLEOTIDE SEQUENCE</scope>
    <source>
        <strain evidence="2">CCBAS 213</strain>
    </source>
</reference>
<dbReference type="EMBL" id="JAUEPS010000026">
    <property type="protein sequence ID" value="KAK0455159.1"/>
    <property type="molecule type" value="Genomic_DNA"/>
</dbReference>
<feature type="compositionally biased region" description="Polar residues" evidence="1">
    <location>
        <begin position="90"/>
        <end position="103"/>
    </location>
</feature>
<feature type="compositionally biased region" description="Polar residues" evidence="1">
    <location>
        <begin position="461"/>
        <end position="493"/>
    </location>
</feature>
<feature type="compositionally biased region" description="Polar residues" evidence="1">
    <location>
        <begin position="39"/>
        <end position="50"/>
    </location>
</feature>
<feature type="compositionally biased region" description="Polar residues" evidence="1">
    <location>
        <begin position="366"/>
        <end position="375"/>
    </location>
</feature>
<comment type="caution">
    <text evidence="2">The sequence shown here is derived from an EMBL/GenBank/DDBJ whole genome shotgun (WGS) entry which is preliminary data.</text>
</comment>
<feature type="compositionally biased region" description="Low complexity" evidence="1">
    <location>
        <begin position="51"/>
        <end position="65"/>
    </location>
</feature>
<dbReference type="Proteomes" id="UP001175211">
    <property type="component" value="Unassembled WGS sequence"/>
</dbReference>
<proteinExistence type="predicted"/>
<accession>A0AA39K5X9</accession>
<evidence type="ECO:0000313" key="2">
    <source>
        <dbReference type="EMBL" id="KAK0455159.1"/>
    </source>
</evidence>
<feature type="region of interest" description="Disordered" evidence="1">
    <location>
        <begin position="256"/>
        <end position="532"/>
    </location>
</feature>
<protein>
    <submittedName>
        <fullName evidence="2">Uncharacterized protein</fullName>
    </submittedName>
</protein>
<feature type="compositionally biased region" description="Polar residues" evidence="1">
    <location>
        <begin position="338"/>
        <end position="347"/>
    </location>
</feature>
<dbReference type="GeneID" id="85353314"/>
<dbReference type="RefSeq" id="XP_060328669.1">
    <property type="nucleotide sequence ID" value="XM_060469766.1"/>
</dbReference>
<feature type="compositionally biased region" description="Polar residues" evidence="1">
    <location>
        <begin position="440"/>
        <end position="454"/>
    </location>
</feature>
<feature type="region of interest" description="Disordered" evidence="1">
    <location>
        <begin position="168"/>
        <end position="235"/>
    </location>
</feature>
<evidence type="ECO:0000313" key="3">
    <source>
        <dbReference type="Proteomes" id="UP001175211"/>
    </source>
</evidence>
<feature type="compositionally biased region" description="Polar residues" evidence="1">
    <location>
        <begin position="171"/>
        <end position="185"/>
    </location>
</feature>
<feature type="compositionally biased region" description="Polar residues" evidence="1">
    <location>
        <begin position="513"/>
        <end position="526"/>
    </location>
</feature>
<dbReference type="AlphaFoldDB" id="A0AA39K5X9"/>
<gene>
    <name evidence="2" type="ORF">EV420DRAFT_1481416</name>
</gene>
<keyword evidence="3" id="KW-1185">Reference proteome</keyword>
<evidence type="ECO:0000256" key="1">
    <source>
        <dbReference type="SAM" id="MobiDB-lite"/>
    </source>
</evidence>